<evidence type="ECO:0000259" key="4">
    <source>
        <dbReference type="Pfam" id="PF01555"/>
    </source>
</evidence>
<organism evidence="5">
    <name type="scientific">marine sediment metagenome</name>
    <dbReference type="NCBI Taxonomy" id="412755"/>
    <lineage>
        <taxon>unclassified sequences</taxon>
        <taxon>metagenomes</taxon>
        <taxon>ecological metagenomes</taxon>
    </lineage>
</organism>
<keyword evidence="2" id="KW-0489">Methyltransferase</keyword>
<dbReference type="AlphaFoldDB" id="A0A0F9DTW6"/>
<comment type="caution">
    <text evidence="5">The sequence shown here is derived from an EMBL/GenBank/DDBJ whole genome shotgun (WGS) entry which is preliminary data.</text>
</comment>
<evidence type="ECO:0000256" key="2">
    <source>
        <dbReference type="ARBA" id="ARBA00022603"/>
    </source>
</evidence>
<keyword evidence="3" id="KW-0808">Transferase</keyword>
<evidence type="ECO:0000313" key="5">
    <source>
        <dbReference type="EMBL" id="KKL65189.1"/>
    </source>
</evidence>
<feature type="domain" description="DNA methylase N-4/N-6" evidence="4">
    <location>
        <begin position="20"/>
        <end position="373"/>
    </location>
</feature>
<dbReference type="GO" id="GO:0008170">
    <property type="term" value="F:N-methyltransferase activity"/>
    <property type="evidence" value="ECO:0007669"/>
    <property type="project" value="InterPro"/>
</dbReference>
<proteinExistence type="inferred from homology"/>
<dbReference type="GO" id="GO:0032259">
    <property type="term" value="P:methylation"/>
    <property type="evidence" value="ECO:0007669"/>
    <property type="project" value="UniProtKB-KW"/>
</dbReference>
<dbReference type="InterPro" id="IPR001091">
    <property type="entry name" value="RM_Methyltransferase"/>
</dbReference>
<gene>
    <name evidence="5" type="ORF">LCGC14_2157460</name>
</gene>
<dbReference type="Gene3D" id="3.40.50.150">
    <property type="entry name" value="Vaccinia Virus protein VP39"/>
    <property type="match status" value="1"/>
</dbReference>
<dbReference type="GO" id="GO:0003677">
    <property type="term" value="F:DNA binding"/>
    <property type="evidence" value="ECO:0007669"/>
    <property type="project" value="InterPro"/>
</dbReference>
<dbReference type="EMBL" id="LAZR01027614">
    <property type="protein sequence ID" value="KKL65189.1"/>
    <property type="molecule type" value="Genomic_DNA"/>
</dbReference>
<sequence>MLIHGDCLEILPTLDADSMDSCVTDPPYGINFMSKNWDHGVPGEHFWREVLRVLKPGAHLLTFGGTRTYHRLACAIEDAGFEIRDCLMWVYGSGFAKGLNISKASNALHGVERERNVIPDKRSTLHGDRPWMRNPEHRFESNIPITEDAKKWDGWGTCLKPAYEPIILARKPVEGTVASNVLKYGTGGLNIDACRVEHNEPERIVNRTAPKGNGITLGVFANNDNIGSPSQKGRFPSNFIHDGSDEVTGLFPETTSGSIELHHKTHESENNCMSGKNYEREPQQFPASSGSAARFFYTAKSSKAERSAPGMKSDHPTVKPISLMRYLCKLITPPKGTVLDPFMGSGSTGMACIEEGFEFIGIELGEHYLEIAENRINHAQPTLF</sequence>
<dbReference type="SUPFAM" id="SSF53335">
    <property type="entry name" value="S-adenosyl-L-methionine-dependent methyltransferases"/>
    <property type="match status" value="1"/>
</dbReference>
<dbReference type="InterPro" id="IPR029063">
    <property type="entry name" value="SAM-dependent_MTases_sf"/>
</dbReference>
<comment type="similarity">
    <text evidence="1">Belongs to the N(4)/N(6)-methyltransferase family.</text>
</comment>
<evidence type="ECO:0000256" key="1">
    <source>
        <dbReference type="ARBA" id="ARBA00006594"/>
    </source>
</evidence>
<dbReference type="InterPro" id="IPR002052">
    <property type="entry name" value="DNA_methylase_N6_adenine_CS"/>
</dbReference>
<reference evidence="5" key="1">
    <citation type="journal article" date="2015" name="Nature">
        <title>Complex archaea that bridge the gap between prokaryotes and eukaryotes.</title>
        <authorList>
            <person name="Spang A."/>
            <person name="Saw J.H."/>
            <person name="Jorgensen S.L."/>
            <person name="Zaremba-Niedzwiedzka K."/>
            <person name="Martijn J."/>
            <person name="Lind A.E."/>
            <person name="van Eijk R."/>
            <person name="Schleper C."/>
            <person name="Guy L."/>
            <person name="Ettema T.J."/>
        </authorList>
    </citation>
    <scope>NUCLEOTIDE SEQUENCE</scope>
</reference>
<name>A0A0F9DTW6_9ZZZZ</name>
<evidence type="ECO:0000256" key="3">
    <source>
        <dbReference type="ARBA" id="ARBA00022679"/>
    </source>
</evidence>
<protein>
    <recommendedName>
        <fullName evidence="4">DNA methylase N-4/N-6 domain-containing protein</fullName>
    </recommendedName>
</protein>
<dbReference type="PRINTS" id="PR00508">
    <property type="entry name" value="S21N4MTFRASE"/>
</dbReference>
<dbReference type="Pfam" id="PF01555">
    <property type="entry name" value="N6_N4_Mtase"/>
    <property type="match status" value="1"/>
</dbReference>
<dbReference type="InterPro" id="IPR002941">
    <property type="entry name" value="DNA_methylase_N4/N6"/>
</dbReference>
<dbReference type="PROSITE" id="PS00092">
    <property type="entry name" value="N6_MTASE"/>
    <property type="match status" value="1"/>
</dbReference>
<accession>A0A0F9DTW6</accession>